<accession>A0A6U1PX76</accession>
<evidence type="ECO:0000256" key="1">
    <source>
        <dbReference type="SAM" id="MobiDB-lite"/>
    </source>
</evidence>
<proteinExistence type="predicted"/>
<dbReference type="AlphaFoldDB" id="A0A6U1PX76"/>
<feature type="signal peptide" evidence="2">
    <location>
        <begin position="1"/>
        <end position="19"/>
    </location>
</feature>
<feature type="chain" id="PRO_5035585299" description="PD-(D/E)XK endonuclease-like domain-containing protein" evidence="2">
    <location>
        <begin position="20"/>
        <end position="355"/>
    </location>
</feature>
<feature type="domain" description="PD-(D/E)XK endonuclease-like" evidence="3">
    <location>
        <begin position="88"/>
        <end position="346"/>
    </location>
</feature>
<evidence type="ECO:0000313" key="4">
    <source>
        <dbReference type="EMBL" id="CAD9871791.1"/>
    </source>
</evidence>
<dbReference type="InterPro" id="IPR038726">
    <property type="entry name" value="PDDEXK_AddAB-type"/>
</dbReference>
<evidence type="ECO:0000313" key="5">
    <source>
        <dbReference type="EMBL" id="CAD9871792.1"/>
    </source>
</evidence>
<evidence type="ECO:0000256" key="2">
    <source>
        <dbReference type="SAM" id="SignalP"/>
    </source>
</evidence>
<dbReference type="InterPro" id="IPR011604">
    <property type="entry name" value="PDDEXK-like_dom_sf"/>
</dbReference>
<protein>
    <recommendedName>
        <fullName evidence="3">PD-(D/E)XK endonuclease-like domain-containing protein</fullName>
    </recommendedName>
</protein>
<dbReference type="Pfam" id="PF12705">
    <property type="entry name" value="PDDEXK_1"/>
    <property type="match status" value="1"/>
</dbReference>
<dbReference type="EMBL" id="HBHR01020361">
    <property type="protein sequence ID" value="CAD9871791.1"/>
    <property type="molecule type" value="Transcribed_RNA"/>
</dbReference>
<dbReference type="EMBL" id="HBHR01020362">
    <property type="protein sequence ID" value="CAD9871792.1"/>
    <property type="molecule type" value="Transcribed_RNA"/>
</dbReference>
<name>A0A6U1PX76_9STRA</name>
<sequence>MRFVVLLVLVFSIMSFTNGGLMLRGCEVSFIGTLGRFLRPTIPSHRLLHATVNRNEDENSEKESKATEKTVGTHNGITGLGYPLPRALSPTSVQDFRICPTLFKFRHLDKAPEPSSPALVRGLVVHDCLAKLFDQQAARRTTRLALREIFDGCWDEHKSNSADRFAACIKSEEEEEKVKESTWRSFQNYLLLERPGSVEPLEREHRMFATLGEPETGTFNVTGVLDRLDRTSEGGLRVVDYKTGKGPDLKYSHEMNKRILEDKFFQLKMYAVMIAQDRQQIPVELKLMYLEDLTVLTMPLTAADVGATYIELKEVWDQMTAQCQTGDFKTKKSKFCHYCSFKSQCPAWNTPVEVS</sequence>
<reference evidence="4" key="1">
    <citation type="submission" date="2021-01" db="EMBL/GenBank/DDBJ databases">
        <authorList>
            <person name="Corre E."/>
            <person name="Pelletier E."/>
            <person name="Niang G."/>
            <person name="Scheremetjew M."/>
            <person name="Finn R."/>
            <person name="Kale V."/>
            <person name="Holt S."/>
            <person name="Cochrane G."/>
            <person name="Meng A."/>
            <person name="Brown T."/>
            <person name="Cohen L."/>
        </authorList>
    </citation>
    <scope>NUCLEOTIDE SEQUENCE</scope>
    <source>
        <strain evidence="4">CCMP1661</strain>
    </source>
</reference>
<organism evidence="4">
    <name type="scientific">Fibrocapsa japonica</name>
    <dbReference type="NCBI Taxonomy" id="94617"/>
    <lineage>
        <taxon>Eukaryota</taxon>
        <taxon>Sar</taxon>
        <taxon>Stramenopiles</taxon>
        <taxon>Ochrophyta</taxon>
        <taxon>Raphidophyceae</taxon>
        <taxon>Chattonellales</taxon>
        <taxon>Chattonellaceae</taxon>
        <taxon>Fibrocapsa</taxon>
    </lineage>
</organism>
<dbReference type="Gene3D" id="3.90.320.10">
    <property type="match status" value="1"/>
</dbReference>
<feature type="compositionally biased region" description="Basic and acidic residues" evidence="1">
    <location>
        <begin position="54"/>
        <end position="68"/>
    </location>
</feature>
<evidence type="ECO:0000259" key="3">
    <source>
        <dbReference type="Pfam" id="PF12705"/>
    </source>
</evidence>
<gene>
    <name evidence="4" type="ORF">FJAP1339_LOCUS10363</name>
    <name evidence="5" type="ORF">FJAP1339_LOCUS10364</name>
</gene>
<feature type="region of interest" description="Disordered" evidence="1">
    <location>
        <begin position="49"/>
        <end position="76"/>
    </location>
</feature>
<keyword evidence="2" id="KW-0732">Signal</keyword>